<dbReference type="InterPro" id="IPR034660">
    <property type="entry name" value="DinB/YfiT-like"/>
</dbReference>
<dbReference type="PANTHER" id="PTHR40758">
    <property type="entry name" value="CONSERVED PROTEIN"/>
    <property type="match status" value="1"/>
</dbReference>
<dbReference type="InterPro" id="IPR017517">
    <property type="entry name" value="Maleyloyr_isom"/>
</dbReference>
<dbReference type="SUPFAM" id="SSF109854">
    <property type="entry name" value="DinB/YfiT-like putative metalloenzymes"/>
    <property type="match status" value="1"/>
</dbReference>
<evidence type="ECO:0000313" key="3">
    <source>
        <dbReference type="EMBL" id="POM24164.1"/>
    </source>
</evidence>
<dbReference type="Proteomes" id="UP000242367">
    <property type="component" value="Unassembled WGS sequence"/>
</dbReference>
<name>A0A2P4UGF8_9ACTN</name>
<dbReference type="Pfam" id="PF11716">
    <property type="entry name" value="MDMPI_N"/>
    <property type="match status" value="1"/>
</dbReference>
<dbReference type="InterPro" id="IPR024344">
    <property type="entry name" value="MDMPI_metal-binding"/>
</dbReference>
<evidence type="ECO:0000259" key="1">
    <source>
        <dbReference type="Pfam" id="PF07398"/>
    </source>
</evidence>
<dbReference type="GO" id="GO:0005886">
    <property type="term" value="C:plasma membrane"/>
    <property type="evidence" value="ECO:0007669"/>
    <property type="project" value="TreeGrafter"/>
</dbReference>
<evidence type="ECO:0000259" key="2">
    <source>
        <dbReference type="Pfam" id="PF11716"/>
    </source>
</evidence>
<dbReference type="EMBL" id="MTBP01000002">
    <property type="protein sequence ID" value="POM24164.1"/>
    <property type="molecule type" value="Genomic_DNA"/>
</dbReference>
<dbReference type="Gene3D" id="1.20.120.450">
    <property type="entry name" value="dinb family like domain"/>
    <property type="match status" value="1"/>
</dbReference>
<dbReference type="InterPro" id="IPR010872">
    <property type="entry name" value="MDMPI_C-term_domain"/>
</dbReference>
<dbReference type="Pfam" id="PF07398">
    <property type="entry name" value="MDMPI_C"/>
    <property type="match status" value="1"/>
</dbReference>
<gene>
    <name evidence="3" type="ORF">BTM25_27910</name>
</gene>
<dbReference type="RefSeq" id="WP_168212114.1">
    <property type="nucleotide sequence ID" value="NZ_MTBP01000002.1"/>
</dbReference>
<comment type="caution">
    <text evidence="3">The sequence shown here is derived from an EMBL/GenBank/DDBJ whole genome shotgun (WGS) entry which is preliminary data.</text>
</comment>
<feature type="domain" description="MDMPI C-terminal" evidence="1">
    <location>
        <begin position="153"/>
        <end position="253"/>
    </location>
</feature>
<organism evidence="3 4">
    <name type="scientific">Actinomadura rubteroloni</name>
    <dbReference type="NCBI Taxonomy" id="1926885"/>
    <lineage>
        <taxon>Bacteria</taxon>
        <taxon>Bacillati</taxon>
        <taxon>Actinomycetota</taxon>
        <taxon>Actinomycetes</taxon>
        <taxon>Streptosporangiales</taxon>
        <taxon>Thermomonosporaceae</taxon>
        <taxon>Actinomadura</taxon>
    </lineage>
</organism>
<evidence type="ECO:0000313" key="4">
    <source>
        <dbReference type="Proteomes" id="UP000242367"/>
    </source>
</evidence>
<sequence>MSAHDGPRWPHEAYCAATEAEIAAYAAALADAPPGLDVPSCPGWTAAELTRHLGGVHRWARGLVATRAQEAAGRREMGVTWPDDDADLGPWFAEGARDLLAVLRDTAPDEPVWTWGDGGTAGWWARRMLHETAVHRCDLDLALGRTARVPAGVAVDGVGELLGNLPAAAVFSPRVKELRGAGTLTFAAADAGARWNVRFTPDGFTAERADGPAPADATASVAGAAADLYLFAWGRRAPGDPALAFGGDAALVALFAENAGVG</sequence>
<dbReference type="PANTHER" id="PTHR40758:SF1">
    <property type="entry name" value="CONSERVED PROTEIN"/>
    <property type="match status" value="1"/>
</dbReference>
<proteinExistence type="predicted"/>
<keyword evidence="4" id="KW-1185">Reference proteome</keyword>
<protein>
    <recommendedName>
        <fullName evidence="5">Maleylpyruvate isomerase family mycothiol-dependent enzyme</fullName>
    </recommendedName>
</protein>
<dbReference type="NCBIfam" id="TIGR03083">
    <property type="entry name" value="maleylpyruvate isomerase family mycothiol-dependent enzyme"/>
    <property type="match status" value="1"/>
</dbReference>
<dbReference type="AlphaFoldDB" id="A0A2P4UGF8"/>
<reference evidence="3 4" key="1">
    <citation type="journal article" date="2017" name="Chemistry">
        <title>Isolation, Biosynthesis and Chemical Modifications of Rubterolones A-F: Rare Tropolone Alkaloids from Actinomadura sp. 5-2.</title>
        <authorList>
            <person name="Guo H."/>
            <person name="Benndorf R."/>
            <person name="Leichnitz D."/>
            <person name="Klassen J.L."/>
            <person name="Vollmers J."/>
            <person name="Gorls H."/>
            <person name="Steinacker M."/>
            <person name="Weigel C."/>
            <person name="Dahse H.M."/>
            <person name="Kaster A.K."/>
            <person name="de Beer Z.W."/>
            <person name="Poulsen M."/>
            <person name="Beemelmanns C."/>
        </authorList>
    </citation>
    <scope>NUCLEOTIDE SEQUENCE [LARGE SCALE GENOMIC DNA]</scope>
    <source>
        <strain evidence="3 4">5-2</strain>
    </source>
</reference>
<dbReference type="GO" id="GO:0046872">
    <property type="term" value="F:metal ion binding"/>
    <property type="evidence" value="ECO:0007669"/>
    <property type="project" value="InterPro"/>
</dbReference>
<accession>A0A2P4UGF8</accession>
<feature type="domain" description="Mycothiol-dependent maleylpyruvate isomerase metal-binding" evidence="2">
    <location>
        <begin position="16"/>
        <end position="139"/>
    </location>
</feature>
<evidence type="ECO:0008006" key="5">
    <source>
        <dbReference type="Google" id="ProtNLM"/>
    </source>
</evidence>